<evidence type="ECO:0000313" key="22">
    <source>
        <dbReference type="Proteomes" id="UP000887561"/>
    </source>
</evidence>
<dbReference type="CDD" id="cd02440">
    <property type="entry name" value="AdoMet_MTases"/>
    <property type="match status" value="1"/>
</dbReference>
<evidence type="ECO:0000256" key="20">
    <source>
        <dbReference type="SAM" id="MobiDB-lite"/>
    </source>
</evidence>
<dbReference type="PROSITE" id="PS00092">
    <property type="entry name" value="N6_MTASE"/>
    <property type="match status" value="1"/>
</dbReference>
<evidence type="ECO:0000256" key="13">
    <source>
        <dbReference type="ARBA" id="ARBA00062344"/>
    </source>
</evidence>
<evidence type="ECO:0000256" key="7">
    <source>
        <dbReference type="ARBA" id="ARBA00022786"/>
    </source>
</evidence>
<dbReference type="InterPro" id="IPR002052">
    <property type="entry name" value="DNA_methylase_N6_adenine_CS"/>
</dbReference>
<dbReference type="InterPro" id="IPR029071">
    <property type="entry name" value="Ubiquitin-like_domsf"/>
</dbReference>
<dbReference type="Gene3D" id="3.10.20.90">
    <property type="entry name" value="Phosphatidylinositol 3-kinase Catalytic Subunit, Chain A, domain 1"/>
    <property type="match status" value="1"/>
</dbReference>
<dbReference type="Pfam" id="PF00651">
    <property type="entry name" value="BTB"/>
    <property type="match status" value="1"/>
</dbReference>
<evidence type="ECO:0000256" key="15">
    <source>
        <dbReference type="ARBA" id="ARBA00076540"/>
    </source>
</evidence>
<evidence type="ECO:0000313" key="23">
    <source>
        <dbReference type="WBParaSite" id="scaffold5814_cov271.g10049"/>
    </source>
</evidence>
<evidence type="ECO:0000256" key="5">
    <source>
        <dbReference type="ARBA" id="ARBA00022679"/>
    </source>
</evidence>
<dbReference type="PANTHER" id="PTHR46306:SF1">
    <property type="entry name" value="BTB_POZ DOMAIN-CONTAINING PROTEIN 9"/>
    <property type="match status" value="1"/>
</dbReference>
<evidence type="ECO:0000256" key="12">
    <source>
        <dbReference type="ARBA" id="ARBA00053180"/>
    </source>
</evidence>
<dbReference type="GO" id="GO:0050804">
    <property type="term" value="P:modulation of chemical synaptic transmission"/>
    <property type="evidence" value="ECO:0007669"/>
    <property type="project" value="TreeGrafter"/>
</dbReference>
<dbReference type="Gene3D" id="2.60.120.260">
    <property type="entry name" value="Galactose-binding domain-like"/>
    <property type="match status" value="2"/>
</dbReference>
<evidence type="ECO:0000256" key="10">
    <source>
        <dbReference type="ARBA" id="ARBA00048619"/>
    </source>
</evidence>
<accession>A0A915N0J1</accession>
<dbReference type="FunFam" id="2.60.120.260:FF:000051">
    <property type="entry name" value="BTB/POZ domain-containing protein 9"/>
    <property type="match status" value="1"/>
</dbReference>
<dbReference type="PROSITE" id="PS50097">
    <property type="entry name" value="BTB"/>
    <property type="match status" value="1"/>
</dbReference>
<dbReference type="InterPro" id="IPR007848">
    <property type="entry name" value="Small_mtfrase_dom"/>
</dbReference>
<dbReference type="SUPFAM" id="SSF54695">
    <property type="entry name" value="POZ domain"/>
    <property type="match status" value="1"/>
</dbReference>
<dbReference type="SMART" id="SM00875">
    <property type="entry name" value="BACK"/>
    <property type="match status" value="1"/>
</dbReference>
<dbReference type="Gene3D" id="3.30.710.10">
    <property type="entry name" value="Potassium Channel Kv1.1, Chain A"/>
    <property type="match status" value="1"/>
</dbReference>
<dbReference type="InterPro" id="IPR011705">
    <property type="entry name" value="BACK"/>
</dbReference>
<comment type="similarity">
    <text evidence="2">Belongs to the eukaryotic/archaeal PrmC-related family.</text>
</comment>
<dbReference type="WBParaSite" id="scaffold5814_cov271.g10049">
    <property type="protein sequence ID" value="scaffold5814_cov271.g10049"/>
    <property type="gene ID" value="scaffold5814_cov271.g10049"/>
</dbReference>
<dbReference type="GO" id="GO:0000045">
    <property type="term" value="P:autophagosome assembly"/>
    <property type="evidence" value="ECO:0007669"/>
    <property type="project" value="InterPro"/>
</dbReference>
<dbReference type="InterPro" id="IPR052407">
    <property type="entry name" value="BTB_POZ_domain_cont_9"/>
</dbReference>
<protein>
    <recommendedName>
        <fullName evidence="18">Methyltransferase HEMK2</fullName>
    </recommendedName>
    <alternativeName>
        <fullName evidence="17">HemK methyltransferase family member 2</fullName>
    </alternativeName>
    <alternativeName>
        <fullName evidence="15">Lysine N-methyltransferase 9</fullName>
    </alternativeName>
    <alternativeName>
        <fullName evidence="14">Methylarsonite methyltransferase N6AMT1</fullName>
    </alternativeName>
    <alternativeName>
        <fullName evidence="19">Methyltransferase N6AMT1</fullName>
    </alternativeName>
    <alternativeName>
        <fullName evidence="16">Protein N(5)-glutamine methyltransferase</fullName>
    </alternativeName>
</protein>
<sequence length="903" mass="102320">MSNNYYHSSPASESGGNVEGSPSPLIQEDCSDLTLIVEDQRFPVHRVILAARSTYFHAMLFCGMRETNENEITLVDTPADAFKALLKYIYTGKLQLKSLKLDLVLDMLGLVHKYGFSDLEETIPEFLKHYSIECLMTTCLDFIDNCATELLGTQAFIDLPAQALVKILSRNSFCAPEIEIFNAVKQWIETHPDEEPEFSSILAQIRLPLIKVNDLFEHVRESSLISPDQILDAIKDQNTLSSSQLKYRGFLFPGINIATVSFGAKVISGDFRTALLSNPSNYDGVPTDRTFSKHLINPRDPGITIELGRPFIINCIKFQLMDRDQRAFSYYIEVSIDKNDWVRVIDHTLYLCRSKQNLFFESRVVKFIRIVGTLSSVNNTFQLCNFEALCTTEQFEIDTKTTLQIPRFNIATISNNAIVTEGVSRSRNALLNGDTTNYDWDNGYTCHQLGSGALVVQLPQPYLIETMRFLLWDCDDRCYSFYVEVSIDQIKWIKVVEFNECKSWQIAQFERTSVVFVRIVGTYNSANEVFHCVHFECPAMDINEAVEEERMKKVQNVKASMTEDYIPTPEYKIDPELHGNVYPPSEDTFLLIDALSKERDVIIPLNPLICLEIGCGSGIVTCFLQKLLKNNLLTRVICTDLNLSALKCAESTAKLNSIGLEFLEFVQCDAIGPLLPRLYNSLDLLLLNPPYVLTEENPENEKDICFAGGPEGRNLLNKLLPFISKLLSPNGVFYLVAIKENNIADLISDKNREKFGLNGVIILERQCKNEYLYVLKFTRFDKENESNLKSSSIQKSCIKEIQINTPKTGTITSTKITLHLKPVGNAPQLRKEFTKYKVDPNWTIFNLQQTLKKLLGVKTDPIYLFIKEAFAPSPESTISSLYQCFGTDGGILYIHYGLTPAWG</sequence>
<keyword evidence="4" id="KW-0489">Methyltransferase</keyword>
<keyword evidence="5" id="KW-0808">Transferase</keyword>
<dbReference type="Pfam" id="PF04110">
    <property type="entry name" value="APG12"/>
    <property type="match status" value="1"/>
</dbReference>
<feature type="domain" description="BTB" evidence="21">
    <location>
        <begin position="31"/>
        <end position="98"/>
    </location>
</feature>
<evidence type="ECO:0000256" key="16">
    <source>
        <dbReference type="ARBA" id="ARBA00080992"/>
    </source>
</evidence>
<dbReference type="InterPro" id="IPR008979">
    <property type="entry name" value="Galactose-bd-like_sf"/>
</dbReference>
<dbReference type="SMART" id="SM00225">
    <property type="entry name" value="BTB"/>
    <property type="match status" value="1"/>
</dbReference>
<dbReference type="Pfam" id="PF05175">
    <property type="entry name" value="MTS"/>
    <property type="match status" value="1"/>
</dbReference>
<dbReference type="InterPro" id="IPR029063">
    <property type="entry name" value="SAM-dependent_MTases_sf"/>
</dbReference>
<organism evidence="22 23">
    <name type="scientific">Meloidogyne javanica</name>
    <name type="common">Root-knot nematode worm</name>
    <dbReference type="NCBI Taxonomy" id="6303"/>
    <lineage>
        <taxon>Eukaryota</taxon>
        <taxon>Metazoa</taxon>
        <taxon>Ecdysozoa</taxon>
        <taxon>Nematoda</taxon>
        <taxon>Chromadorea</taxon>
        <taxon>Rhabditida</taxon>
        <taxon>Tylenchina</taxon>
        <taxon>Tylenchomorpha</taxon>
        <taxon>Tylenchoidea</taxon>
        <taxon>Meloidogynidae</taxon>
        <taxon>Meloidogyninae</taxon>
        <taxon>Meloidogyne</taxon>
        <taxon>Meloidogyne incognita group</taxon>
    </lineage>
</organism>
<dbReference type="InterPro" id="IPR007242">
    <property type="entry name" value="Atg12"/>
</dbReference>
<keyword evidence="3" id="KW-1017">Isopeptide bond</keyword>
<keyword evidence="9" id="KW-0539">Nucleus</keyword>
<dbReference type="GO" id="GO:0005634">
    <property type="term" value="C:nucleus"/>
    <property type="evidence" value="ECO:0007669"/>
    <property type="project" value="UniProtKB-SubCell"/>
</dbReference>
<dbReference type="GO" id="GO:0003676">
    <property type="term" value="F:nucleic acid binding"/>
    <property type="evidence" value="ECO:0007669"/>
    <property type="project" value="InterPro"/>
</dbReference>
<dbReference type="GO" id="GO:0005737">
    <property type="term" value="C:cytoplasm"/>
    <property type="evidence" value="ECO:0007669"/>
    <property type="project" value="InterPro"/>
</dbReference>
<dbReference type="SUPFAM" id="SSF53335">
    <property type="entry name" value="S-adenosyl-L-methionine-dependent methyltransferases"/>
    <property type="match status" value="1"/>
</dbReference>
<feature type="compositionally biased region" description="Polar residues" evidence="20">
    <location>
        <begin position="1"/>
        <end position="15"/>
    </location>
</feature>
<dbReference type="Proteomes" id="UP000887561">
    <property type="component" value="Unplaced"/>
</dbReference>
<evidence type="ECO:0000256" key="14">
    <source>
        <dbReference type="ARBA" id="ARBA00075330"/>
    </source>
</evidence>
<evidence type="ECO:0000256" key="11">
    <source>
        <dbReference type="ARBA" id="ARBA00050903"/>
    </source>
</evidence>
<keyword evidence="8" id="KW-0072">Autophagy</keyword>
<dbReference type="GO" id="GO:0008344">
    <property type="term" value="P:adult locomotory behavior"/>
    <property type="evidence" value="ECO:0007669"/>
    <property type="project" value="TreeGrafter"/>
</dbReference>
<dbReference type="PANTHER" id="PTHR46306">
    <property type="entry name" value="BTB/POZ DOMAIN-CONTAINING PROTEIN 9"/>
    <property type="match status" value="1"/>
</dbReference>
<dbReference type="Gene3D" id="3.40.50.150">
    <property type="entry name" value="Vaccinia Virus protein VP39"/>
    <property type="match status" value="1"/>
</dbReference>
<evidence type="ECO:0000256" key="19">
    <source>
        <dbReference type="ARBA" id="ARBA00093667"/>
    </source>
</evidence>
<dbReference type="SUPFAM" id="SSF49785">
    <property type="entry name" value="Galactose-binding domain-like"/>
    <property type="match status" value="2"/>
</dbReference>
<proteinExistence type="inferred from homology"/>
<comment type="catalytic activity">
    <reaction evidence="11">
        <text>methylarsonous acid + S-adenosyl-L-methionine = dimethylarsinate + S-adenosyl-L-homocysteine + 2 H(+)</text>
        <dbReference type="Rhea" id="RHEA:11684"/>
        <dbReference type="ChEBI" id="CHEBI:15378"/>
        <dbReference type="ChEBI" id="CHEBI:16223"/>
        <dbReference type="ChEBI" id="CHEBI:17826"/>
        <dbReference type="ChEBI" id="CHEBI:57856"/>
        <dbReference type="ChEBI" id="CHEBI:59789"/>
    </reaction>
</comment>
<evidence type="ECO:0000256" key="9">
    <source>
        <dbReference type="ARBA" id="ARBA00023242"/>
    </source>
</evidence>
<evidence type="ECO:0000256" key="18">
    <source>
        <dbReference type="ARBA" id="ARBA00093624"/>
    </source>
</evidence>
<evidence type="ECO:0000256" key="3">
    <source>
        <dbReference type="ARBA" id="ARBA00022499"/>
    </source>
</evidence>
<dbReference type="GO" id="GO:0032259">
    <property type="term" value="P:methylation"/>
    <property type="evidence" value="ECO:0007669"/>
    <property type="project" value="UniProtKB-KW"/>
</dbReference>
<feature type="region of interest" description="Disordered" evidence="20">
    <location>
        <begin position="1"/>
        <end position="23"/>
    </location>
</feature>
<evidence type="ECO:0000256" key="1">
    <source>
        <dbReference type="ARBA" id="ARBA00004123"/>
    </source>
</evidence>
<evidence type="ECO:0000256" key="6">
    <source>
        <dbReference type="ARBA" id="ARBA00022691"/>
    </source>
</evidence>
<dbReference type="GO" id="GO:0048512">
    <property type="term" value="P:circadian behavior"/>
    <property type="evidence" value="ECO:0007669"/>
    <property type="project" value="TreeGrafter"/>
</dbReference>
<dbReference type="InterPro" id="IPR000210">
    <property type="entry name" value="BTB/POZ_dom"/>
</dbReference>
<comment type="subunit">
    <text evidence="13">Heterodimer; heterodimerization with TRMT112 is required for S-adenosyl-L-methionine-binding.</text>
</comment>
<dbReference type="SUPFAM" id="SSF54236">
    <property type="entry name" value="Ubiquitin-like"/>
    <property type="match status" value="1"/>
</dbReference>
<evidence type="ECO:0000259" key="21">
    <source>
        <dbReference type="PROSITE" id="PS50097"/>
    </source>
</evidence>
<comment type="function">
    <text evidence="12">Methyltransferase that can methylate proteins and, to a lower extent, arsenic. Catalytic subunit of a heterodimer with TRMT112, which monomethylates 'Lys-12' of histone H4 (H4K12me1), a modification present at the promoters of numerous genes encoding cell cycle regulators. Catalytic subunit of a heterodimer with TRMT112, which catalyzes N5-methylation of Glu residue of proteins with a Gly-Gln-Xaa-Xaa-Xaa-Arg motif. Methylates ETF1 on 'Gln-185'; ETF1 needs to be complexed to ERF3 in its GTP-bound form to be efficiently methylated. May also play a role in the modulation of arsenic-induced toxicity by mediating the conversion of monomethylarsonous acid (3+) into the less toxic dimethylarsonic acid. It however only plays a limited role in arsenic metabolism compared with AS3MT.</text>
</comment>
<evidence type="ECO:0000256" key="4">
    <source>
        <dbReference type="ARBA" id="ARBA00022603"/>
    </source>
</evidence>
<dbReference type="Gene3D" id="1.25.40.420">
    <property type="match status" value="1"/>
</dbReference>
<evidence type="ECO:0000256" key="2">
    <source>
        <dbReference type="ARBA" id="ARBA00006149"/>
    </source>
</evidence>
<dbReference type="AlphaFoldDB" id="A0A915N0J1"/>
<keyword evidence="22" id="KW-1185">Reference proteome</keyword>
<dbReference type="CDD" id="cd01612">
    <property type="entry name" value="Ubl_ATG12"/>
    <property type="match status" value="1"/>
</dbReference>
<keyword evidence="6" id="KW-0949">S-adenosyl-L-methionine</keyword>
<reference evidence="23" key="1">
    <citation type="submission" date="2022-11" db="UniProtKB">
        <authorList>
            <consortium name="WormBaseParasite"/>
        </authorList>
    </citation>
    <scope>IDENTIFICATION</scope>
</reference>
<dbReference type="FunFam" id="3.40.50.150:FF:000077">
    <property type="entry name" value="HemK methyltransferase family member 2"/>
    <property type="match status" value="1"/>
</dbReference>
<evidence type="ECO:0000256" key="8">
    <source>
        <dbReference type="ARBA" id="ARBA00023006"/>
    </source>
</evidence>
<dbReference type="InterPro" id="IPR011333">
    <property type="entry name" value="SKP1/BTB/POZ_sf"/>
</dbReference>
<dbReference type="GO" id="GO:0036009">
    <property type="term" value="F:protein-glutamine N-methyltransferase activity"/>
    <property type="evidence" value="ECO:0007669"/>
    <property type="project" value="UniProtKB-ARBA"/>
</dbReference>
<comment type="subcellular location">
    <subcellularLocation>
        <location evidence="1">Nucleus</location>
    </subcellularLocation>
</comment>
<evidence type="ECO:0000256" key="17">
    <source>
        <dbReference type="ARBA" id="ARBA00083337"/>
    </source>
</evidence>
<keyword evidence="7" id="KW-0833">Ubl conjugation pathway</keyword>
<name>A0A915N0J1_MELJA</name>
<comment type="catalytic activity">
    <reaction evidence="10">
        <text>L-lysyl-[histone] + S-adenosyl-L-methionine = N(6)-methyl-L-lysyl-[histone] + S-adenosyl-L-homocysteine + H(+)</text>
        <dbReference type="Rhea" id="RHEA:10024"/>
        <dbReference type="Rhea" id="RHEA-COMP:9845"/>
        <dbReference type="Rhea" id="RHEA-COMP:9846"/>
        <dbReference type="ChEBI" id="CHEBI:15378"/>
        <dbReference type="ChEBI" id="CHEBI:29969"/>
        <dbReference type="ChEBI" id="CHEBI:57856"/>
        <dbReference type="ChEBI" id="CHEBI:59789"/>
        <dbReference type="ChEBI" id="CHEBI:61929"/>
    </reaction>
    <physiologicalReaction direction="left-to-right" evidence="10">
        <dbReference type="Rhea" id="RHEA:10025"/>
    </physiologicalReaction>
</comment>